<keyword evidence="2" id="KW-1185">Reference proteome</keyword>
<dbReference type="OrthoDB" id="7160460at2"/>
<gene>
    <name evidence="1" type="ORF">phytr_3570</name>
</gene>
<organism evidence="1 2">
    <name type="scientific">Candidatus Phycorickettsia trachydisci</name>
    <dbReference type="NCBI Taxonomy" id="2115978"/>
    <lineage>
        <taxon>Bacteria</taxon>
        <taxon>Pseudomonadati</taxon>
        <taxon>Pseudomonadota</taxon>
        <taxon>Alphaproteobacteria</taxon>
        <taxon>Rickettsiales</taxon>
        <taxon>Rickettsiaceae</taxon>
        <taxon>Candidatus Phycorickettsia</taxon>
    </lineage>
</organism>
<dbReference type="EMBL" id="CP027845">
    <property type="protein sequence ID" value="AVP87309.1"/>
    <property type="molecule type" value="Genomic_DNA"/>
</dbReference>
<dbReference type="AlphaFoldDB" id="A0A2P1P7R2"/>
<reference evidence="1 2" key="1">
    <citation type="submission" date="2018-03" db="EMBL/GenBank/DDBJ databases">
        <title>A gene transfer event suggests a long-term partnership between eustigmatophyte algae and a novel lineage of endosymbiotic bacteria.</title>
        <authorList>
            <person name="Yurchenko T."/>
            <person name="Sevcikova T."/>
            <person name="Pribyl P."/>
            <person name="El Karkouri K."/>
            <person name="Klimes V."/>
            <person name="Amaral R."/>
            <person name="Zbrankova V."/>
            <person name="Kim E."/>
            <person name="Raoult D."/>
            <person name="Santos L.M.A."/>
            <person name="Elias M."/>
        </authorList>
    </citation>
    <scope>NUCLEOTIDE SEQUENCE [LARGE SCALE GENOMIC DNA]</scope>
    <source>
        <strain evidence="1">CCALA 838</strain>
    </source>
</reference>
<evidence type="ECO:0008006" key="3">
    <source>
        <dbReference type="Google" id="ProtNLM"/>
    </source>
</evidence>
<evidence type="ECO:0000313" key="2">
    <source>
        <dbReference type="Proteomes" id="UP000241762"/>
    </source>
</evidence>
<sequence>MKKAARYSLISLILFSLYFLSWYVLSWMLCKELGRYSSELQVRLMSTDVTYSFQKAVPYGFPFKIGAKIIGLHEDAKAYHTSHDGLVTVGYDLIRQGVFFENTGQSIARVKPFSSGFGSIVNVSSSYLVKLGLPRIFYQLLIKQTSAFELINFIDRIQFVSKDSKIYDLSNEELIFDHDFIKLSFNWDKSKYYHSLDEMLKDIPDNYSANMELAIGDVIPNRAVIAPISLVYLILPPIDNVKINFAANLSTNKENPTFADLLNNFKLDVQTLEIDGKDASGKIKFLTNVQRVERNEDSSFDLEMDLSFKNLHNLMKYLEFINKKSPELEILKNKDLIQILQQPYDIKTSISGRYKLSPKINKISLDNFDFMLDGVGFNLKADTALSDARQWHFDGSLLLLKPDSVFRKMVNIAAIYTKEDVGARERRINDSVRLLKAISNHPTSESRDIAIDFSLSNNINSSRIGTIPLKFFKNIDTFKQFFNQGDNK</sequence>
<dbReference type="KEGG" id="ptc:phytr_3570"/>
<evidence type="ECO:0000313" key="1">
    <source>
        <dbReference type="EMBL" id="AVP87309.1"/>
    </source>
</evidence>
<protein>
    <recommendedName>
        <fullName evidence="3">DUF748 domain-containing protein</fullName>
    </recommendedName>
</protein>
<accession>A0A2P1P7R2</accession>
<dbReference type="Proteomes" id="UP000241762">
    <property type="component" value="Chromosome"/>
</dbReference>
<proteinExistence type="predicted"/>
<dbReference type="RefSeq" id="WP_106874177.1">
    <property type="nucleotide sequence ID" value="NZ_CP027845.1"/>
</dbReference>
<name>A0A2P1P7R2_9RICK</name>